<protein>
    <submittedName>
        <fullName evidence="2">Uncharacterized protein</fullName>
    </submittedName>
</protein>
<dbReference type="AlphaFoldDB" id="A0AAV7RA46"/>
<name>A0AAV7RA46_PLEWA</name>
<sequence>MDPSQGNTMEQYTTLVPLPQGPARSDGSGDDVRVPVNSDEPSRAELLVAIQGSRVKERLRQWRIICFGRTFGTCLIRSKRRRDPLLSYKRSARRRSGAGWRCGMKQSRQRLRVLEALLPGPSSRRLRMAGSLD</sequence>
<comment type="caution">
    <text evidence="2">The sequence shown here is derived from an EMBL/GenBank/DDBJ whole genome shotgun (WGS) entry which is preliminary data.</text>
</comment>
<evidence type="ECO:0000256" key="1">
    <source>
        <dbReference type="SAM" id="MobiDB-lite"/>
    </source>
</evidence>
<organism evidence="2 3">
    <name type="scientific">Pleurodeles waltl</name>
    <name type="common">Iberian ribbed newt</name>
    <dbReference type="NCBI Taxonomy" id="8319"/>
    <lineage>
        <taxon>Eukaryota</taxon>
        <taxon>Metazoa</taxon>
        <taxon>Chordata</taxon>
        <taxon>Craniata</taxon>
        <taxon>Vertebrata</taxon>
        <taxon>Euteleostomi</taxon>
        <taxon>Amphibia</taxon>
        <taxon>Batrachia</taxon>
        <taxon>Caudata</taxon>
        <taxon>Salamandroidea</taxon>
        <taxon>Salamandridae</taxon>
        <taxon>Pleurodelinae</taxon>
        <taxon>Pleurodeles</taxon>
    </lineage>
</organism>
<evidence type="ECO:0000313" key="2">
    <source>
        <dbReference type="EMBL" id="KAJ1148360.1"/>
    </source>
</evidence>
<feature type="compositionally biased region" description="Polar residues" evidence="1">
    <location>
        <begin position="1"/>
        <end position="14"/>
    </location>
</feature>
<proteinExistence type="predicted"/>
<accession>A0AAV7RA46</accession>
<gene>
    <name evidence="2" type="ORF">NDU88_001197</name>
</gene>
<reference evidence="2" key="1">
    <citation type="journal article" date="2022" name="bioRxiv">
        <title>Sequencing and chromosome-scale assembly of the giantPleurodeles waltlgenome.</title>
        <authorList>
            <person name="Brown T."/>
            <person name="Elewa A."/>
            <person name="Iarovenko S."/>
            <person name="Subramanian E."/>
            <person name="Araus A.J."/>
            <person name="Petzold A."/>
            <person name="Susuki M."/>
            <person name="Suzuki K.-i.T."/>
            <person name="Hayashi T."/>
            <person name="Toyoda A."/>
            <person name="Oliveira C."/>
            <person name="Osipova E."/>
            <person name="Leigh N.D."/>
            <person name="Simon A."/>
            <person name="Yun M.H."/>
        </authorList>
    </citation>
    <scope>NUCLEOTIDE SEQUENCE</scope>
    <source>
        <strain evidence="2">20211129_DDA</strain>
        <tissue evidence="2">Liver</tissue>
    </source>
</reference>
<feature type="region of interest" description="Disordered" evidence="1">
    <location>
        <begin position="1"/>
        <end position="38"/>
    </location>
</feature>
<dbReference type="EMBL" id="JANPWB010000009">
    <property type="protein sequence ID" value="KAJ1148360.1"/>
    <property type="molecule type" value="Genomic_DNA"/>
</dbReference>
<keyword evidence="3" id="KW-1185">Reference proteome</keyword>
<dbReference type="Proteomes" id="UP001066276">
    <property type="component" value="Chromosome 5"/>
</dbReference>
<evidence type="ECO:0000313" key="3">
    <source>
        <dbReference type="Proteomes" id="UP001066276"/>
    </source>
</evidence>